<dbReference type="OrthoDB" id="5394557at2759"/>
<feature type="compositionally biased region" description="Polar residues" evidence="5">
    <location>
        <begin position="34"/>
        <end position="66"/>
    </location>
</feature>
<evidence type="ECO:0000259" key="6">
    <source>
        <dbReference type="PROSITE" id="PS50048"/>
    </source>
</evidence>
<feature type="region of interest" description="Disordered" evidence="5">
    <location>
        <begin position="410"/>
        <end position="429"/>
    </location>
</feature>
<evidence type="ECO:0000256" key="2">
    <source>
        <dbReference type="ARBA" id="ARBA00023125"/>
    </source>
</evidence>
<dbReference type="Gene3D" id="4.10.240.10">
    <property type="entry name" value="Zn(2)-C6 fungal-type DNA-binding domain"/>
    <property type="match status" value="1"/>
</dbReference>
<dbReference type="PROSITE" id="PS00463">
    <property type="entry name" value="ZN2_CY6_FUNGAL_1"/>
    <property type="match status" value="1"/>
</dbReference>
<dbReference type="PROSITE" id="PS50048">
    <property type="entry name" value="ZN2_CY6_FUNGAL_2"/>
    <property type="match status" value="1"/>
</dbReference>
<evidence type="ECO:0000313" key="8">
    <source>
        <dbReference type="Proteomes" id="UP000053617"/>
    </source>
</evidence>
<keyword evidence="4" id="KW-0539">Nucleus</keyword>
<organism evidence="7 8">
    <name type="scientific">Rhinocladiella mackenziei CBS 650.93</name>
    <dbReference type="NCBI Taxonomy" id="1442369"/>
    <lineage>
        <taxon>Eukaryota</taxon>
        <taxon>Fungi</taxon>
        <taxon>Dikarya</taxon>
        <taxon>Ascomycota</taxon>
        <taxon>Pezizomycotina</taxon>
        <taxon>Eurotiomycetes</taxon>
        <taxon>Chaetothyriomycetidae</taxon>
        <taxon>Chaetothyriales</taxon>
        <taxon>Herpotrichiellaceae</taxon>
        <taxon>Rhinocladiella</taxon>
    </lineage>
</organism>
<feature type="domain" description="Zn(2)-C6 fungal-type" evidence="6">
    <location>
        <begin position="74"/>
        <end position="109"/>
    </location>
</feature>
<dbReference type="SUPFAM" id="SSF57701">
    <property type="entry name" value="Zn2/Cys6 DNA-binding domain"/>
    <property type="match status" value="1"/>
</dbReference>
<dbReference type="GO" id="GO:0008270">
    <property type="term" value="F:zinc ion binding"/>
    <property type="evidence" value="ECO:0007669"/>
    <property type="project" value="InterPro"/>
</dbReference>
<evidence type="ECO:0000256" key="1">
    <source>
        <dbReference type="ARBA" id="ARBA00023015"/>
    </source>
</evidence>
<gene>
    <name evidence="7" type="ORF">Z518_02346</name>
</gene>
<accession>A0A0D2FZH1</accession>
<evidence type="ECO:0000256" key="4">
    <source>
        <dbReference type="ARBA" id="ARBA00023242"/>
    </source>
</evidence>
<dbReference type="Proteomes" id="UP000053617">
    <property type="component" value="Unassembled WGS sequence"/>
</dbReference>
<proteinExistence type="predicted"/>
<dbReference type="InterPro" id="IPR001138">
    <property type="entry name" value="Zn2Cys6_DnaBD"/>
</dbReference>
<dbReference type="InterPro" id="IPR036864">
    <property type="entry name" value="Zn2-C6_fun-type_DNA-bd_sf"/>
</dbReference>
<evidence type="ECO:0000313" key="7">
    <source>
        <dbReference type="EMBL" id="KIX07692.1"/>
    </source>
</evidence>
<dbReference type="EMBL" id="KN847476">
    <property type="protein sequence ID" value="KIX07692.1"/>
    <property type="molecule type" value="Genomic_DNA"/>
</dbReference>
<evidence type="ECO:0000256" key="3">
    <source>
        <dbReference type="ARBA" id="ARBA00023163"/>
    </source>
</evidence>
<dbReference type="VEuPathDB" id="FungiDB:Z518_02346"/>
<dbReference type="HOGENOM" id="CLU_041442_0_0_1"/>
<feature type="compositionally biased region" description="Polar residues" evidence="5">
    <location>
        <begin position="375"/>
        <end position="400"/>
    </location>
</feature>
<sequence>MLVLIGVSDISTRQYYSSDLEFFRRNDRGIPIPLSQSSHIPDQYETSSHLSSRTTPSETENRATSGSRKRVPVACERCRKRKIKCSGNEGDNQSCANCKHAGHEDTCRFLRVSSMETGPFGFRSWQGPPRYSPYSLPSNHRLNYISLSSRCNPQASLQYPSASPNLDFGEYANPNPNIDWARTPYVGSYSPYPDDEVTRPYSAQPPPYILPNTDPMSVGNGYYVHTQGVRPHLEMLWADPQHCMPQPTSQLPNSTFTVTSEAPQSFHTIGLSGNLPSDRILPTPITGRSFIPPPIISMDSIPLSTSNHRYHTYWTSETATSDQQVSAPVDPSASPDQSKETRDTSYTLQDMPYGQMSSGESLSTTAVSSGLPLTINETQPSPNRTITSPEEVQPQAQQTGPGLRLRTVSQESLKSTPESTPMTYGYKGSVSGRISRLRNATGRLSSGSLYGRTQMAPRRNPTSDDYSHECSSYQTDSNRASVAPISNVSSGY</sequence>
<feature type="region of interest" description="Disordered" evidence="5">
    <location>
        <begin position="318"/>
        <end position="402"/>
    </location>
</feature>
<dbReference type="Pfam" id="PF00172">
    <property type="entry name" value="Zn_clus"/>
    <property type="match status" value="1"/>
</dbReference>
<keyword evidence="8" id="KW-1185">Reference proteome</keyword>
<feature type="region of interest" description="Disordered" evidence="5">
    <location>
        <begin position="442"/>
        <end position="492"/>
    </location>
</feature>
<dbReference type="AlphaFoldDB" id="A0A0D2FZH1"/>
<dbReference type="RefSeq" id="XP_013274828.1">
    <property type="nucleotide sequence ID" value="XM_013419374.1"/>
</dbReference>
<dbReference type="GO" id="GO:0003677">
    <property type="term" value="F:DNA binding"/>
    <property type="evidence" value="ECO:0007669"/>
    <property type="project" value="UniProtKB-KW"/>
</dbReference>
<keyword evidence="1" id="KW-0805">Transcription regulation</keyword>
<feature type="compositionally biased region" description="Polar residues" evidence="5">
    <location>
        <begin position="469"/>
        <end position="492"/>
    </location>
</feature>
<keyword evidence="3" id="KW-0804">Transcription</keyword>
<feature type="compositionally biased region" description="Polar residues" evidence="5">
    <location>
        <begin position="355"/>
        <end position="368"/>
    </location>
</feature>
<dbReference type="SMART" id="SM00066">
    <property type="entry name" value="GAL4"/>
    <property type="match status" value="1"/>
</dbReference>
<dbReference type="CDD" id="cd00067">
    <property type="entry name" value="GAL4"/>
    <property type="match status" value="1"/>
</dbReference>
<feature type="compositionally biased region" description="Polar residues" evidence="5">
    <location>
        <begin position="410"/>
        <end position="422"/>
    </location>
</feature>
<name>A0A0D2FZH1_9EURO</name>
<evidence type="ECO:0000256" key="5">
    <source>
        <dbReference type="SAM" id="MobiDB-lite"/>
    </source>
</evidence>
<feature type="region of interest" description="Disordered" evidence="5">
    <location>
        <begin position="33"/>
        <end position="66"/>
    </location>
</feature>
<dbReference type="GeneID" id="25290417"/>
<dbReference type="GO" id="GO:0000981">
    <property type="term" value="F:DNA-binding transcription factor activity, RNA polymerase II-specific"/>
    <property type="evidence" value="ECO:0007669"/>
    <property type="project" value="InterPro"/>
</dbReference>
<reference evidence="7 8" key="1">
    <citation type="submission" date="2015-01" db="EMBL/GenBank/DDBJ databases">
        <title>The Genome Sequence of Rhinocladiella mackenzie CBS 650.93.</title>
        <authorList>
            <consortium name="The Broad Institute Genomics Platform"/>
            <person name="Cuomo C."/>
            <person name="de Hoog S."/>
            <person name="Gorbushina A."/>
            <person name="Stielow B."/>
            <person name="Teixiera M."/>
            <person name="Abouelleil A."/>
            <person name="Chapman S.B."/>
            <person name="Priest M."/>
            <person name="Young S.K."/>
            <person name="Wortman J."/>
            <person name="Nusbaum C."/>
            <person name="Birren B."/>
        </authorList>
    </citation>
    <scope>NUCLEOTIDE SEQUENCE [LARGE SCALE GENOMIC DNA]</scope>
    <source>
        <strain evidence="7 8">CBS 650.93</strain>
    </source>
</reference>
<keyword evidence="2" id="KW-0238">DNA-binding</keyword>
<protein>
    <submittedName>
        <fullName evidence="7">Rhinocladiella mackenziei CBS 650.93 unplaced genomic scaffold supercont1.2, whole genome shotgun sequence</fullName>
    </submittedName>
</protein>